<evidence type="ECO:0008006" key="10">
    <source>
        <dbReference type="Google" id="ProtNLM"/>
    </source>
</evidence>
<evidence type="ECO:0000313" key="9">
    <source>
        <dbReference type="Proteomes" id="UP000663829"/>
    </source>
</evidence>
<dbReference type="GO" id="GO:0046576">
    <property type="term" value="F:rhamnogalacturonan alpha-L-rhamnopyranosyl-(1-&gt;4)-alpha-D-galactopyranosyluronide lyase activity"/>
    <property type="evidence" value="ECO:0007669"/>
    <property type="project" value="UniProtKB-ARBA"/>
</dbReference>
<evidence type="ECO:0000256" key="6">
    <source>
        <dbReference type="RuleBase" id="RU361169"/>
    </source>
</evidence>
<dbReference type="EMBL" id="CAJNOQ010016853">
    <property type="protein sequence ID" value="CAF1388643.1"/>
    <property type="molecule type" value="Genomic_DNA"/>
</dbReference>
<evidence type="ECO:0000256" key="5">
    <source>
        <dbReference type="ARBA" id="ARBA00023295"/>
    </source>
</evidence>
<keyword evidence="5 6" id="KW-0326">Glycosidase</keyword>
<evidence type="ECO:0000313" key="8">
    <source>
        <dbReference type="EMBL" id="CAF4283466.1"/>
    </source>
</evidence>
<accession>A0A815K684</accession>
<evidence type="ECO:0000256" key="4">
    <source>
        <dbReference type="ARBA" id="ARBA00023180"/>
    </source>
</evidence>
<keyword evidence="4" id="KW-0325">Glycoprotein</keyword>
<dbReference type="PANTHER" id="PTHR31736:SF19">
    <property type="entry name" value="PECTIN LYASE SUPERFAMILY PROTEIN-RELATED"/>
    <property type="match status" value="1"/>
</dbReference>
<comment type="caution">
    <text evidence="7">The sequence shown here is derived from an EMBL/GenBank/DDBJ whole genome shotgun (WGS) entry which is preliminary data.</text>
</comment>
<keyword evidence="3" id="KW-1015">Disulfide bond</keyword>
<dbReference type="InterPro" id="IPR011050">
    <property type="entry name" value="Pectin_lyase_fold/virulence"/>
</dbReference>
<keyword evidence="2 6" id="KW-0378">Hydrolase</keyword>
<proteinExistence type="inferred from homology"/>
<dbReference type="Proteomes" id="UP000681722">
    <property type="component" value="Unassembled WGS sequence"/>
</dbReference>
<dbReference type="GO" id="GO:0005975">
    <property type="term" value="P:carbohydrate metabolic process"/>
    <property type="evidence" value="ECO:0007669"/>
    <property type="project" value="InterPro"/>
</dbReference>
<evidence type="ECO:0000256" key="3">
    <source>
        <dbReference type="ARBA" id="ARBA00023157"/>
    </source>
</evidence>
<name>A0A815K684_9BILA</name>
<evidence type="ECO:0000256" key="2">
    <source>
        <dbReference type="ARBA" id="ARBA00022801"/>
    </source>
</evidence>
<sequence>MGGIYARGLSYVTIRIEGILKFSDNFLEWPRDPHTHQVRDCFYFEQLNHVTFTSLQSTDNKGVIDGSGNRWWGLVEYLVIRGNRPRLLVIYNSTNLLIENLLLKNSPKWTFYAKDVANLEIRYTDVDARRRPDVHWHDLNELTAFNTDGFDVSGTNVWIHDCNIWNDDDCIAVKQQDSNSIQSSCSENMLFERINASGVGLTIGSIGPFEAHSCVRNITFRNCTMYNTFKGFYLKSRPGEEGHTGEISDVLYENIQINNVSQWSIWIGPQQAGFKGAC</sequence>
<evidence type="ECO:0000313" key="7">
    <source>
        <dbReference type="EMBL" id="CAF1388643.1"/>
    </source>
</evidence>
<dbReference type="EMBL" id="CAJOBC010082264">
    <property type="protein sequence ID" value="CAF4283466.1"/>
    <property type="molecule type" value="Genomic_DNA"/>
</dbReference>
<reference evidence="7" key="1">
    <citation type="submission" date="2021-02" db="EMBL/GenBank/DDBJ databases">
        <authorList>
            <person name="Nowell W R."/>
        </authorList>
    </citation>
    <scope>NUCLEOTIDE SEQUENCE</scope>
</reference>
<dbReference type="InterPro" id="IPR012334">
    <property type="entry name" value="Pectin_lyas_fold"/>
</dbReference>
<dbReference type="SMART" id="SM00710">
    <property type="entry name" value="PbH1"/>
    <property type="match status" value="2"/>
</dbReference>
<dbReference type="Gene3D" id="2.160.20.10">
    <property type="entry name" value="Single-stranded right-handed beta-helix, Pectin lyase-like"/>
    <property type="match status" value="1"/>
</dbReference>
<dbReference type="SUPFAM" id="SSF51126">
    <property type="entry name" value="Pectin lyase-like"/>
    <property type="match status" value="1"/>
</dbReference>
<protein>
    <recommendedName>
        <fullName evidence="10">Polygalacturonase</fullName>
    </recommendedName>
</protein>
<organism evidence="7 9">
    <name type="scientific">Didymodactylos carnosus</name>
    <dbReference type="NCBI Taxonomy" id="1234261"/>
    <lineage>
        <taxon>Eukaryota</taxon>
        <taxon>Metazoa</taxon>
        <taxon>Spiralia</taxon>
        <taxon>Gnathifera</taxon>
        <taxon>Rotifera</taxon>
        <taxon>Eurotatoria</taxon>
        <taxon>Bdelloidea</taxon>
        <taxon>Philodinida</taxon>
        <taxon>Philodinidae</taxon>
        <taxon>Didymodactylos</taxon>
    </lineage>
</organism>
<keyword evidence="9" id="KW-1185">Reference proteome</keyword>
<dbReference type="Pfam" id="PF00295">
    <property type="entry name" value="Glyco_hydro_28"/>
    <property type="match status" value="1"/>
</dbReference>
<evidence type="ECO:0000256" key="1">
    <source>
        <dbReference type="ARBA" id="ARBA00008834"/>
    </source>
</evidence>
<dbReference type="PANTHER" id="PTHR31736">
    <property type="match status" value="1"/>
</dbReference>
<dbReference type="InterPro" id="IPR006626">
    <property type="entry name" value="PbH1"/>
</dbReference>
<dbReference type="AlphaFoldDB" id="A0A815K684"/>
<dbReference type="OrthoDB" id="187139at2759"/>
<gene>
    <name evidence="7" type="ORF">GPM918_LOCUS32687</name>
    <name evidence="8" type="ORF">SRO942_LOCUS33364</name>
</gene>
<dbReference type="Proteomes" id="UP000663829">
    <property type="component" value="Unassembled WGS sequence"/>
</dbReference>
<dbReference type="InterPro" id="IPR000743">
    <property type="entry name" value="Glyco_hydro_28"/>
</dbReference>
<comment type="similarity">
    <text evidence="1 6">Belongs to the glycosyl hydrolase 28 family.</text>
</comment>
<dbReference type="GO" id="GO:0004650">
    <property type="term" value="F:polygalacturonase activity"/>
    <property type="evidence" value="ECO:0007669"/>
    <property type="project" value="InterPro"/>
</dbReference>